<keyword evidence="4" id="KW-1185">Reference proteome</keyword>
<protein>
    <submittedName>
        <fullName evidence="3">Uncharacterized protein</fullName>
    </submittedName>
</protein>
<dbReference type="Proteomes" id="UP000014568">
    <property type="component" value="Unassembled WGS sequence"/>
</dbReference>
<feature type="region of interest" description="Disordered" evidence="1">
    <location>
        <begin position="61"/>
        <end position="150"/>
    </location>
</feature>
<feature type="compositionally biased region" description="Low complexity" evidence="1">
    <location>
        <begin position="80"/>
        <end position="98"/>
    </location>
</feature>
<name>S3N7U0_9GAMM</name>
<feature type="chain" id="PRO_5004512313" evidence="2">
    <location>
        <begin position="22"/>
        <end position="150"/>
    </location>
</feature>
<evidence type="ECO:0000313" key="4">
    <source>
        <dbReference type="Proteomes" id="UP000014568"/>
    </source>
</evidence>
<dbReference type="eggNOG" id="ENOG5031RWB">
    <property type="taxonomic scope" value="Bacteria"/>
</dbReference>
<feature type="compositionally biased region" description="Polar residues" evidence="1">
    <location>
        <begin position="110"/>
        <end position="150"/>
    </location>
</feature>
<proteinExistence type="predicted"/>
<comment type="caution">
    <text evidence="3">The sequence shown here is derived from an EMBL/GenBank/DDBJ whole genome shotgun (WGS) entry which is preliminary data.</text>
</comment>
<evidence type="ECO:0000256" key="2">
    <source>
        <dbReference type="SAM" id="SignalP"/>
    </source>
</evidence>
<dbReference type="PATRIC" id="fig|421052.3.peg.3308"/>
<dbReference type="HOGENOM" id="CLU_1736610_0_0_6"/>
<dbReference type="EMBL" id="ATGI01000038">
    <property type="protein sequence ID" value="EPF70354.1"/>
    <property type="molecule type" value="Genomic_DNA"/>
</dbReference>
<evidence type="ECO:0000256" key="1">
    <source>
        <dbReference type="SAM" id="MobiDB-lite"/>
    </source>
</evidence>
<dbReference type="AlphaFoldDB" id="S3N7U0"/>
<sequence>MQLKFIPYFLSLSLFSVAVYAEPPVQAGDTLESLSKVHIQTSVNGQSGSIQDLVDSGQIQIVQGNHQDQSSVAEPLDPLNSQQQSSTPPTDPATPNNTIPVPDVKPSPSPENSTLPSPDTPATPNNQPATQTDPLNTPNLEQPDLSSPQP</sequence>
<dbReference type="OrthoDB" id="6694311at2"/>
<keyword evidence="2" id="KW-0732">Signal</keyword>
<reference evidence="3 4" key="1">
    <citation type="submission" date="2013-06" db="EMBL/GenBank/DDBJ databases">
        <title>The Genome Sequence of Acinetobacter rudis CIP 110305.</title>
        <authorList>
            <consortium name="The Broad Institute Genome Sequencing Platform"/>
            <consortium name="The Broad Institute Genome Sequencing Center for Infectious Disease"/>
            <person name="Cerqueira G."/>
            <person name="Feldgarden M."/>
            <person name="Courvalin P."/>
            <person name="Perichon B."/>
            <person name="Grillot-Courvalin C."/>
            <person name="Clermont D."/>
            <person name="Rocha E."/>
            <person name="Yoon E.-J."/>
            <person name="Nemec A."/>
            <person name="Young S.K."/>
            <person name="Zeng Q."/>
            <person name="Gargeya S."/>
            <person name="Fitzgerald M."/>
            <person name="Abouelleil A."/>
            <person name="Alvarado L."/>
            <person name="Berlin A.M."/>
            <person name="Chapman S.B."/>
            <person name="Dewar J."/>
            <person name="Goldberg J."/>
            <person name="Griggs A."/>
            <person name="Gujja S."/>
            <person name="Hansen M."/>
            <person name="Howarth C."/>
            <person name="Imamovic A."/>
            <person name="Larimer J."/>
            <person name="McCowan C."/>
            <person name="Murphy C."/>
            <person name="Pearson M."/>
            <person name="Priest M."/>
            <person name="Roberts A."/>
            <person name="Saif S."/>
            <person name="Shea T."/>
            <person name="Sykes S."/>
            <person name="Wortman J."/>
            <person name="Nusbaum C."/>
            <person name="Birren B."/>
        </authorList>
    </citation>
    <scope>NUCLEOTIDE SEQUENCE [LARGE SCALE GENOMIC DNA]</scope>
    <source>
        <strain evidence="3 4">CIP 110305</strain>
    </source>
</reference>
<evidence type="ECO:0000313" key="3">
    <source>
        <dbReference type="EMBL" id="EPF70354.1"/>
    </source>
</evidence>
<dbReference type="RefSeq" id="WP_016657740.1">
    <property type="nucleotide sequence ID" value="NZ_KE340355.1"/>
</dbReference>
<feature type="signal peptide" evidence="2">
    <location>
        <begin position="1"/>
        <end position="21"/>
    </location>
</feature>
<accession>S3N7U0</accession>
<gene>
    <name evidence="3" type="ORF">F945_03375</name>
</gene>
<feature type="compositionally biased region" description="Polar residues" evidence="1">
    <location>
        <begin position="61"/>
        <end position="72"/>
    </location>
</feature>
<organism evidence="3 4">
    <name type="scientific">Acinetobacter rudis CIP 110305</name>
    <dbReference type="NCBI Taxonomy" id="421052"/>
    <lineage>
        <taxon>Bacteria</taxon>
        <taxon>Pseudomonadati</taxon>
        <taxon>Pseudomonadota</taxon>
        <taxon>Gammaproteobacteria</taxon>
        <taxon>Moraxellales</taxon>
        <taxon>Moraxellaceae</taxon>
        <taxon>Acinetobacter</taxon>
    </lineage>
</organism>